<keyword evidence="3 5" id="KW-0012">Acyltransferase</keyword>
<dbReference type="EMBL" id="DQIR01176154">
    <property type="protein sequence ID" value="HDB31631.1"/>
    <property type="molecule type" value="Transcribed_RNA"/>
</dbReference>
<dbReference type="InterPro" id="IPR010313">
    <property type="entry name" value="Glycine_N-acyltransferase"/>
</dbReference>
<evidence type="ECO:0000256" key="1">
    <source>
        <dbReference type="ARBA" id="ARBA00000378"/>
    </source>
</evidence>
<dbReference type="EMBL" id="DQIR01192769">
    <property type="protein sequence ID" value="HDB48246.1"/>
    <property type="molecule type" value="Transcribed_RNA"/>
</dbReference>
<dbReference type="InterPro" id="IPR015938">
    <property type="entry name" value="Glycine_N-acyltransferase_N"/>
</dbReference>
<protein>
    <recommendedName>
        <fullName evidence="3">Glycine N-acyltransferase-like protein</fullName>
        <ecNumber evidence="3">2.3.1.-</ecNumber>
    </recommendedName>
</protein>
<comment type="catalytic activity">
    <reaction evidence="1">
        <text>an acyl-CoA + glycine = an N-acylglycine + CoA + H(+)</text>
        <dbReference type="Rhea" id="RHEA:19869"/>
        <dbReference type="ChEBI" id="CHEBI:15378"/>
        <dbReference type="ChEBI" id="CHEBI:57287"/>
        <dbReference type="ChEBI" id="CHEBI:57305"/>
        <dbReference type="ChEBI" id="CHEBI:57670"/>
        <dbReference type="ChEBI" id="CHEBI:58342"/>
        <dbReference type="EC" id="2.3.1.13"/>
    </reaction>
</comment>
<dbReference type="EC" id="2.3.1.-" evidence="3"/>
<evidence type="ECO:0000313" key="5">
    <source>
        <dbReference type="EMBL" id="HDB48246.1"/>
    </source>
</evidence>
<feature type="domain" description="Glycine N-acyltransferase N-terminal" evidence="4">
    <location>
        <begin position="1"/>
        <end position="112"/>
    </location>
</feature>
<dbReference type="PANTHER" id="PTHR15298:SF9">
    <property type="entry name" value="GLYCINE N-ACYLTRANSFERASE"/>
    <property type="match status" value="1"/>
</dbReference>
<accession>A0A480SM55</accession>
<name>A0A480SM55_PIG</name>
<dbReference type="GO" id="GO:0005739">
    <property type="term" value="C:mitochondrion"/>
    <property type="evidence" value="ECO:0007669"/>
    <property type="project" value="InterPro"/>
</dbReference>
<dbReference type="Pfam" id="PF06021">
    <property type="entry name" value="Gly_acyl_tr_N"/>
    <property type="match status" value="1"/>
</dbReference>
<dbReference type="AlphaFoldDB" id="A0A480SM55"/>
<comment type="similarity">
    <text evidence="2 3">Belongs to the glycine N-acyltransferase family.</text>
</comment>
<dbReference type="SUPFAM" id="SSF55729">
    <property type="entry name" value="Acyl-CoA N-acyltransferases (Nat)"/>
    <property type="match status" value="1"/>
</dbReference>
<sequence>MFLLQGAQMLQMLENSLRKSLPTSLKVYGTVFHMNQGNPFKLKALVDKWPDFNTVVIRPQEQEMTDDLDHYTNTYHIYSKDLKNCEEFLGLPEVINWKQHLQIQSNRKGFCTGSHLHLQQLLLEHVSPLPKLHSLSLLSAFLFSCNPTWRGEKTPSKLAQNGLPIENHSILP</sequence>
<dbReference type="GO" id="GO:0047961">
    <property type="term" value="F:glycine N-acyltransferase activity"/>
    <property type="evidence" value="ECO:0007669"/>
    <property type="project" value="UniProtKB-EC"/>
</dbReference>
<proteinExistence type="inferred from homology"/>
<reference evidence="5" key="1">
    <citation type="journal article" date="2019" name="PeerJ">
        <title>Genes of the pig, Sus scrofa, reconstructed with EvidentialGene.</title>
        <authorList>
            <person name="Gilbert D.G."/>
        </authorList>
    </citation>
    <scope>NUCLEOTIDE SEQUENCE</scope>
</reference>
<organism evidence="5">
    <name type="scientific">Sus scrofa</name>
    <name type="common">Pig</name>
    <dbReference type="NCBI Taxonomy" id="9823"/>
    <lineage>
        <taxon>Eukaryota</taxon>
        <taxon>Metazoa</taxon>
        <taxon>Chordata</taxon>
        <taxon>Craniata</taxon>
        <taxon>Vertebrata</taxon>
        <taxon>Euteleostomi</taxon>
        <taxon>Mammalia</taxon>
        <taxon>Eutheria</taxon>
        <taxon>Laurasiatheria</taxon>
        <taxon>Artiodactyla</taxon>
        <taxon>Suina</taxon>
        <taxon>Suidae</taxon>
        <taxon>Sus</taxon>
    </lineage>
</organism>
<evidence type="ECO:0000259" key="4">
    <source>
        <dbReference type="Pfam" id="PF06021"/>
    </source>
</evidence>
<dbReference type="EMBL" id="DQIR01183557">
    <property type="protein sequence ID" value="HDB39034.1"/>
    <property type="molecule type" value="Transcribed_RNA"/>
</dbReference>
<keyword evidence="3 5" id="KW-0808">Transferase</keyword>
<evidence type="ECO:0000256" key="3">
    <source>
        <dbReference type="RuleBase" id="RU368002"/>
    </source>
</evidence>
<evidence type="ECO:0000256" key="2">
    <source>
        <dbReference type="ARBA" id="ARBA00009110"/>
    </source>
</evidence>
<dbReference type="PANTHER" id="PTHR15298">
    <property type="entry name" value="L-COA N-ACYLTRANSFERASE-RELATED"/>
    <property type="match status" value="1"/>
</dbReference>
<dbReference type="InterPro" id="IPR016181">
    <property type="entry name" value="Acyl_CoA_acyltransferase"/>
</dbReference>